<feature type="signal peptide" evidence="3">
    <location>
        <begin position="1"/>
        <end position="15"/>
    </location>
</feature>
<keyword evidence="6" id="KW-1185">Reference proteome</keyword>
<sequence>MRFTHLASFLAVAAAANWGPIKEDVDFLLNNIIDPWTTPPQASNAEGCKPLCEADQRCSGFTWYQGSCWLKYGNPQLVAKAGARSAGMRPAECLPFEKNVDYWGNDIECIGGVTTPDACCNACTANPNCKLYVVSYQQCCLKTAVADRRPDQDPSLGIYAAFVRTSVIGGGPGVSISDGSYSPDVRVPNVKFSTAEGSQWLPGIQYEKAGAKPEFATIVEKVNTTVAAHQHGQPPNAKAILGTDGATIRGFWSVNSVGECAALISLHGASLFTYSPRDEMCLSHVYPTSSTTTYFLTSTGSFTGIKQTLPSTYQISTSTANSKSACQTTCTSNSYCTAYVLNGKQCTLYAPAQGKTGDDADDSVAGWINTAFSTKINSKLPTYGNNPSTVRFYTTAHQDDHELFMSNSYHEAITDSNTKVVFIYTSAGDAGIGQSWRLARQQGTVAATTAWVDHAGLFSSKKITDTVTVAGHHITRIKVGNVFHYFLCIREEPGNDESGVYQLGLLNLLYNGQAVPPMDLPNEIYYTRDDFADVLRGIYHLESDGVANVEIHSQDEQNGSGDHPLHLATGNLVQEVVDSDIWSTCADQVYYFDYDVFYWDVNLDEPVYSLQRYAWMWQSKAILDAYGEENWSVHAWNLGRTYPNHQYGKVEDCPTNKKKLRR</sequence>
<proteinExistence type="predicted"/>
<comment type="caution">
    <text evidence="5">The sequence shown here is derived from an EMBL/GenBank/DDBJ whole genome shotgun (WGS) entry which is preliminary data.</text>
</comment>
<dbReference type="GO" id="GO:0006508">
    <property type="term" value="P:proteolysis"/>
    <property type="evidence" value="ECO:0007669"/>
    <property type="project" value="InterPro"/>
</dbReference>
<keyword evidence="1" id="KW-0677">Repeat</keyword>
<evidence type="ECO:0000256" key="1">
    <source>
        <dbReference type="ARBA" id="ARBA00022737"/>
    </source>
</evidence>
<protein>
    <recommendedName>
        <fullName evidence="4">Apple domain-containing protein</fullName>
    </recommendedName>
</protein>
<gene>
    <name evidence="5" type="ORF">Ae201684_015692</name>
</gene>
<feature type="domain" description="Apple" evidence="4">
    <location>
        <begin position="100"/>
        <end position="136"/>
    </location>
</feature>
<reference evidence="5 6" key="1">
    <citation type="submission" date="2019-07" db="EMBL/GenBank/DDBJ databases">
        <title>Genomics analysis of Aphanomyces spp. identifies a new class of oomycete effector associated with host adaptation.</title>
        <authorList>
            <person name="Gaulin E."/>
        </authorList>
    </citation>
    <scope>NUCLEOTIDE SEQUENCE [LARGE SCALE GENOMIC DNA]</scope>
    <source>
        <strain evidence="5 6">ATCC 201684</strain>
    </source>
</reference>
<dbReference type="Gene3D" id="3.50.4.10">
    <property type="entry name" value="Hepatocyte Growth Factor"/>
    <property type="match status" value="3"/>
</dbReference>
<dbReference type="Pfam" id="PF14295">
    <property type="entry name" value="PAN_4"/>
    <property type="match status" value="3"/>
</dbReference>
<dbReference type="GO" id="GO:0005576">
    <property type="term" value="C:extracellular region"/>
    <property type="evidence" value="ECO:0007669"/>
    <property type="project" value="InterPro"/>
</dbReference>
<keyword evidence="2" id="KW-1015">Disulfide bond</keyword>
<dbReference type="CDD" id="cd01100">
    <property type="entry name" value="APPLE_Factor_XI_like"/>
    <property type="match status" value="1"/>
</dbReference>
<organism evidence="5 6">
    <name type="scientific">Aphanomyces euteiches</name>
    <dbReference type="NCBI Taxonomy" id="100861"/>
    <lineage>
        <taxon>Eukaryota</taxon>
        <taxon>Sar</taxon>
        <taxon>Stramenopiles</taxon>
        <taxon>Oomycota</taxon>
        <taxon>Saprolegniomycetes</taxon>
        <taxon>Saprolegniales</taxon>
        <taxon>Verrucalvaceae</taxon>
        <taxon>Aphanomyces</taxon>
    </lineage>
</organism>
<evidence type="ECO:0000259" key="4">
    <source>
        <dbReference type="Pfam" id="PF14295"/>
    </source>
</evidence>
<dbReference type="Proteomes" id="UP000481153">
    <property type="component" value="Unassembled WGS sequence"/>
</dbReference>
<dbReference type="InterPro" id="IPR003609">
    <property type="entry name" value="Pan_app"/>
</dbReference>
<dbReference type="InterPro" id="IPR000177">
    <property type="entry name" value="Apple"/>
</dbReference>
<feature type="domain" description="Apple" evidence="4">
    <location>
        <begin position="42"/>
        <end position="71"/>
    </location>
</feature>
<keyword evidence="3" id="KW-0732">Signal</keyword>
<evidence type="ECO:0000256" key="3">
    <source>
        <dbReference type="SAM" id="SignalP"/>
    </source>
</evidence>
<evidence type="ECO:0000313" key="5">
    <source>
        <dbReference type="EMBL" id="KAF0725922.1"/>
    </source>
</evidence>
<accession>A0A6G0WEX3</accession>
<dbReference type="VEuPathDB" id="FungiDB:AeMF1_001668"/>
<feature type="chain" id="PRO_5026239376" description="Apple domain-containing protein" evidence="3">
    <location>
        <begin position="16"/>
        <end position="662"/>
    </location>
</feature>
<evidence type="ECO:0000256" key="2">
    <source>
        <dbReference type="ARBA" id="ARBA00023157"/>
    </source>
</evidence>
<feature type="domain" description="Apple" evidence="4">
    <location>
        <begin position="314"/>
        <end position="345"/>
    </location>
</feature>
<evidence type="ECO:0000313" key="6">
    <source>
        <dbReference type="Proteomes" id="UP000481153"/>
    </source>
</evidence>
<dbReference type="AlphaFoldDB" id="A0A6G0WEX3"/>
<dbReference type="SUPFAM" id="SSF57414">
    <property type="entry name" value="Hairpin loop containing domain-like"/>
    <property type="match status" value="2"/>
</dbReference>
<name>A0A6G0WEX3_9STRA</name>
<dbReference type="EMBL" id="VJMJ01000230">
    <property type="protein sequence ID" value="KAF0725922.1"/>
    <property type="molecule type" value="Genomic_DNA"/>
</dbReference>